<evidence type="ECO:0000313" key="1">
    <source>
        <dbReference type="EMBL" id="BBJ42862.1"/>
    </source>
</evidence>
<sequence>MLVPRTWIPVRTNQGGAVENVSTTEIPAGVELDFTAWLRHLERRDLSDPAQFAAVVRELALDPHRTEYAEYIGSRQSLMSDAGARWASLVAMLINAVHSTMADTP</sequence>
<organism evidence="1 2">
    <name type="scientific">Streptomyces antimycoticus</name>
    <dbReference type="NCBI Taxonomy" id="68175"/>
    <lineage>
        <taxon>Bacteria</taxon>
        <taxon>Bacillati</taxon>
        <taxon>Actinomycetota</taxon>
        <taxon>Actinomycetes</taxon>
        <taxon>Kitasatosporales</taxon>
        <taxon>Streptomycetaceae</taxon>
        <taxon>Streptomyces</taxon>
        <taxon>Streptomyces violaceusniger group</taxon>
    </lineage>
</organism>
<dbReference type="AlphaFoldDB" id="A0A499UPA6"/>
<name>A0A499UPA6_9ACTN</name>
<proteinExistence type="predicted"/>
<gene>
    <name evidence="1" type="ORF">SSPO_055800</name>
</gene>
<dbReference type="EMBL" id="AP019620">
    <property type="protein sequence ID" value="BBJ42862.1"/>
    <property type="molecule type" value="Genomic_DNA"/>
</dbReference>
<evidence type="ECO:0000313" key="2">
    <source>
        <dbReference type="Proteomes" id="UP000463951"/>
    </source>
</evidence>
<accession>A0A499UPA6</accession>
<reference evidence="1 2" key="1">
    <citation type="journal article" date="2020" name="Int. J. Syst. Evol. Microbiol.">
        <title>Reclassification of Streptomyces castelarensis and Streptomyces sporoclivatus as later heterotypic synonyms of Streptomyces antimycoticus.</title>
        <authorList>
            <person name="Komaki H."/>
            <person name="Tamura T."/>
        </authorList>
    </citation>
    <scope>NUCLEOTIDE SEQUENCE [LARGE SCALE GENOMIC DNA]</scope>
    <source>
        <strain evidence="1 2">NBRC 100767</strain>
    </source>
</reference>
<protein>
    <submittedName>
        <fullName evidence="1">Uncharacterized protein</fullName>
    </submittedName>
</protein>
<dbReference type="Proteomes" id="UP000463951">
    <property type="component" value="Chromosome"/>
</dbReference>